<proteinExistence type="predicted"/>
<evidence type="ECO:0000313" key="3">
    <source>
        <dbReference type="Proteomes" id="UP001166293"/>
    </source>
</evidence>
<evidence type="ECO:0000256" key="1">
    <source>
        <dbReference type="SAM" id="Phobius"/>
    </source>
</evidence>
<dbReference type="Pfam" id="PF18910">
    <property type="entry name" value="DUF5665"/>
    <property type="match status" value="1"/>
</dbReference>
<dbReference type="EMBL" id="JAHRWL010000001">
    <property type="protein sequence ID" value="MBV2360183.1"/>
    <property type="molecule type" value="Genomic_DNA"/>
</dbReference>
<keyword evidence="1" id="KW-0472">Membrane</keyword>
<protein>
    <submittedName>
        <fullName evidence="2">Uncharacterized protein</fullName>
    </submittedName>
</protein>
<name>A0ABS6N864_9RHOB</name>
<organism evidence="2 3">
    <name type="scientific">Thalassococcus arenae</name>
    <dbReference type="NCBI Taxonomy" id="2851652"/>
    <lineage>
        <taxon>Bacteria</taxon>
        <taxon>Pseudomonadati</taxon>
        <taxon>Pseudomonadota</taxon>
        <taxon>Alphaproteobacteria</taxon>
        <taxon>Rhodobacterales</taxon>
        <taxon>Roseobacteraceae</taxon>
        <taxon>Thalassococcus</taxon>
    </lineage>
</organism>
<keyword evidence="1" id="KW-1133">Transmembrane helix</keyword>
<dbReference type="InterPro" id="IPR043723">
    <property type="entry name" value="DUF5665"/>
</dbReference>
<keyword evidence="1" id="KW-0812">Transmembrane</keyword>
<keyword evidence="3" id="KW-1185">Reference proteome</keyword>
<feature type="transmembrane region" description="Helical" evidence="1">
    <location>
        <begin position="49"/>
        <end position="71"/>
    </location>
</feature>
<sequence>MRKPKTPEPVELDGIDQLAAELARLNNHRFVRIHNSTLRLVWFQFLRGLAFGLGTVIGASALVSVLALLLAQIEVVPILGGLATEVLREIETTR</sequence>
<dbReference type="RefSeq" id="WP_217777953.1">
    <property type="nucleotide sequence ID" value="NZ_JAHRWL010000001.1"/>
</dbReference>
<gene>
    <name evidence="2" type="ORF">KUH32_10390</name>
</gene>
<comment type="caution">
    <text evidence="2">The sequence shown here is derived from an EMBL/GenBank/DDBJ whole genome shotgun (WGS) entry which is preliminary data.</text>
</comment>
<evidence type="ECO:0000313" key="2">
    <source>
        <dbReference type="EMBL" id="MBV2360183.1"/>
    </source>
</evidence>
<dbReference type="Proteomes" id="UP001166293">
    <property type="component" value="Unassembled WGS sequence"/>
</dbReference>
<reference evidence="2" key="1">
    <citation type="submission" date="2021-06" db="EMBL/GenBank/DDBJ databases">
        <title>Thalassococcus sp. CAU 1522 isolated from sea sand, Republic of Korea.</title>
        <authorList>
            <person name="Kim W."/>
        </authorList>
    </citation>
    <scope>NUCLEOTIDE SEQUENCE</scope>
    <source>
        <strain evidence="2">CAU 1522</strain>
    </source>
</reference>
<accession>A0ABS6N864</accession>